<evidence type="ECO:0000313" key="2">
    <source>
        <dbReference type="Proteomes" id="UP000095392"/>
    </source>
</evidence>
<dbReference type="EMBL" id="MIPY01000061">
    <property type="protein sequence ID" value="OES24494.1"/>
    <property type="molecule type" value="Genomic_DNA"/>
</dbReference>
<dbReference type="GO" id="GO:0016301">
    <property type="term" value="F:kinase activity"/>
    <property type="evidence" value="ECO:0007669"/>
    <property type="project" value="UniProtKB-KW"/>
</dbReference>
<keyword evidence="1" id="KW-0418">Kinase</keyword>
<sequence length="150" mass="17389">MGLDMYAYRMRQADASANAKKQGFCGNAENLLKIVTWTEGIFGGQCVNTDGKLTQIHYWRKHHDLHGLMQETAEHYGYEGEFNCDFLLLTEEDLDRIEARIKDNSMPETTGFFFGHYPPDEETQEDDLQFITAAREAIKEGDLVYYSSWW</sequence>
<dbReference type="AlphaFoldDB" id="A0AB36FMU2"/>
<comment type="caution">
    <text evidence="1">The sequence shown here is derived from an EMBL/GenBank/DDBJ whole genome shotgun (WGS) entry which is preliminary data.</text>
</comment>
<keyword evidence="2" id="KW-1185">Reference proteome</keyword>
<organism evidence="1 2">
    <name type="scientific">Alteromonas macleodii</name>
    <name type="common">Pseudoalteromonas macleodii</name>
    <dbReference type="NCBI Taxonomy" id="28108"/>
    <lineage>
        <taxon>Bacteria</taxon>
        <taxon>Pseudomonadati</taxon>
        <taxon>Pseudomonadota</taxon>
        <taxon>Gammaproteobacteria</taxon>
        <taxon>Alteromonadales</taxon>
        <taxon>Alteromonadaceae</taxon>
        <taxon>Alteromonas/Salinimonas group</taxon>
        <taxon>Alteromonas</taxon>
    </lineage>
</organism>
<protein>
    <submittedName>
        <fullName evidence="1">Phosphoglycerate kinase</fullName>
    </submittedName>
</protein>
<proteinExistence type="predicted"/>
<evidence type="ECO:0000313" key="1">
    <source>
        <dbReference type="EMBL" id="OES24494.1"/>
    </source>
</evidence>
<name>A0AB36FMU2_ALTMA</name>
<gene>
    <name evidence="1" type="ORF">BFV95_4761</name>
</gene>
<keyword evidence="1" id="KW-0808">Transferase</keyword>
<accession>A0AB36FMU2</accession>
<dbReference type="RefSeq" id="WP_081334068.1">
    <property type="nucleotide sequence ID" value="NZ_MIPW01000036.1"/>
</dbReference>
<reference evidence="1 2" key="1">
    <citation type="submission" date="2016-09" db="EMBL/GenBank/DDBJ databases">
        <title>Draft Genome Sequence of four Alteromonas macleodii strains isolated from copper coupons and grown long-term at elevated copper levels.</title>
        <authorList>
            <person name="Cusick K."/>
            <person name="Dale J."/>
            <person name="Little B."/>
            <person name="Biffinger J."/>
        </authorList>
    </citation>
    <scope>NUCLEOTIDE SEQUENCE [LARGE SCALE GENOMIC DNA]</scope>
    <source>
        <strain evidence="1 2">KCP01</strain>
    </source>
</reference>
<dbReference type="Proteomes" id="UP000095392">
    <property type="component" value="Unassembled WGS sequence"/>
</dbReference>